<evidence type="ECO:0000256" key="3">
    <source>
        <dbReference type="RuleBase" id="RU363015"/>
    </source>
</evidence>
<organism evidence="4 5">
    <name type="scientific">Fuerstiella marisgermanici</name>
    <dbReference type="NCBI Taxonomy" id="1891926"/>
    <lineage>
        <taxon>Bacteria</taxon>
        <taxon>Pseudomonadati</taxon>
        <taxon>Planctomycetota</taxon>
        <taxon>Planctomycetia</taxon>
        <taxon>Planctomycetales</taxon>
        <taxon>Planctomycetaceae</taxon>
        <taxon>Fuerstiella</taxon>
    </lineage>
</organism>
<reference evidence="4 5" key="1">
    <citation type="journal article" date="2016" name="Front. Microbiol.">
        <title>Fuerstia marisgermanicae gen. nov., sp. nov., an Unusual Member of the Phylum Planctomycetes from the German Wadden Sea.</title>
        <authorList>
            <person name="Kohn T."/>
            <person name="Heuer A."/>
            <person name="Jogler M."/>
            <person name="Vollmers J."/>
            <person name="Boedeker C."/>
            <person name="Bunk B."/>
            <person name="Rast P."/>
            <person name="Borchert D."/>
            <person name="Glockner I."/>
            <person name="Freese H.M."/>
            <person name="Klenk H.P."/>
            <person name="Overmann J."/>
            <person name="Kaster A.K."/>
            <person name="Rohde M."/>
            <person name="Wiegand S."/>
            <person name="Jogler C."/>
        </authorList>
    </citation>
    <scope>NUCLEOTIDE SEQUENCE [LARGE SCALE GENOMIC DNA]</scope>
    <source>
        <strain evidence="4 5">NH11</strain>
    </source>
</reference>
<proteinExistence type="inferred from homology"/>
<dbReference type="EC" id="3.2.2.n1" evidence="3"/>
<evidence type="ECO:0000256" key="2">
    <source>
        <dbReference type="ARBA" id="ARBA00006763"/>
    </source>
</evidence>
<keyword evidence="3" id="KW-0203">Cytokinin biosynthesis</keyword>
<dbReference type="GO" id="GO:0008714">
    <property type="term" value="F:AMP nucleosidase activity"/>
    <property type="evidence" value="ECO:0007669"/>
    <property type="project" value="UniProtKB-EC"/>
</dbReference>
<dbReference type="OrthoDB" id="9801098at2"/>
<evidence type="ECO:0000313" key="4">
    <source>
        <dbReference type="EMBL" id="APZ92072.1"/>
    </source>
</evidence>
<dbReference type="PANTHER" id="PTHR31223:SF70">
    <property type="entry name" value="LOG FAMILY PROTEIN YJL055W"/>
    <property type="match status" value="1"/>
</dbReference>
<evidence type="ECO:0000313" key="5">
    <source>
        <dbReference type="Proteomes" id="UP000187735"/>
    </source>
</evidence>
<dbReference type="AlphaFoldDB" id="A0A1P8WDD8"/>
<gene>
    <name evidence="4" type="primary">yvdD</name>
    <name evidence="4" type="ORF">Fuma_01676</name>
</gene>
<protein>
    <recommendedName>
        <fullName evidence="3">Cytokinin riboside 5'-monophosphate phosphoribohydrolase</fullName>
        <ecNumber evidence="3">3.2.2.n1</ecNumber>
    </recommendedName>
</protein>
<keyword evidence="3" id="KW-0378">Hydrolase</keyword>
<dbReference type="NCBIfam" id="TIGR00730">
    <property type="entry name" value="Rossman fold protein, TIGR00730 family"/>
    <property type="match status" value="1"/>
</dbReference>
<dbReference type="Proteomes" id="UP000187735">
    <property type="component" value="Chromosome"/>
</dbReference>
<dbReference type="PANTHER" id="PTHR31223">
    <property type="entry name" value="LOG FAMILY PROTEIN YJL055W"/>
    <property type="match status" value="1"/>
</dbReference>
<dbReference type="InterPro" id="IPR031100">
    <property type="entry name" value="LOG_fam"/>
</dbReference>
<dbReference type="SUPFAM" id="SSF102405">
    <property type="entry name" value="MCP/YpsA-like"/>
    <property type="match status" value="1"/>
</dbReference>
<comment type="similarity">
    <text evidence="2 3">Belongs to the LOG family.</text>
</comment>
<dbReference type="Gene3D" id="3.40.50.450">
    <property type="match status" value="1"/>
</dbReference>
<dbReference type="InterPro" id="IPR005269">
    <property type="entry name" value="LOG"/>
</dbReference>
<dbReference type="STRING" id="1891926.Fuma_01676"/>
<keyword evidence="5" id="KW-1185">Reference proteome</keyword>
<dbReference type="Pfam" id="PF03641">
    <property type="entry name" value="Lysine_decarbox"/>
    <property type="match status" value="1"/>
</dbReference>
<dbReference type="KEGG" id="fmr:Fuma_01676"/>
<sequence length="187" mass="19957">MASICVFCGSRSGSDAIHVGAATALGRILALRGDTLIYGGGSTGLMGAIADEMLRHGADVVGVIPEALANVELMHTGVSDMRVVPNMHVRKATMHELADAYIALPGGFGTMEELFEVLCWAQLKFHAAPIAVLNPDGYYDGLITLINSMISEQFLDPVYRRLLTAASSADELEAWLHAQFAPSEEIP</sequence>
<dbReference type="GO" id="GO:0005829">
    <property type="term" value="C:cytosol"/>
    <property type="evidence" value="ECO:0007669"/>
    <property type="project" value="TreeGrafter"/>
</dbReference>
<comment type="catalytic activity">
    <reaction evidence="1">
        <text>AMP + H2O = D-ribose 5-phosphate + adenine</text>
        <dbReference type="Rhea" id="RHEA:20129"/>
        <dbReference type="ChEBI" id="CHEBI:15377"/>
        <dbReference type="ChEBI" id="CHEBI:16708"/>
        <dbReference type="ChEBI" id="CHEBI:78346"/>
        <dbReference type="ChEBI" id="CHEBI:456215"/>
        <dbReference type="EC" id="3.2.2.4"/>
    </reaction>
</comment>
<dbReference type="RefSeq" id="WP_077023736.1">
    <property type="nucleotide sequence ID" value="NZ_CP017641.1"/>
</dbReference>
<dbReference type="EMBL" id="CP017641">
    <property type="protein sequence ID" value="APZ92072.1"/>
    <property type="molecule type" value="Genomic_DNA"/>
</dbReference>
<dbReference type="GO" id="GO:0009691">
    <property type="term" value="P:cytokinin biosynthetic process"/>
    <property type="evidence" value="ECO:0007669"/>
    <property type="project" value="UniProtKB-UniRule"/>
</dbReference>
<name>A0A1P8WDD8_9PLAN</name>
<evidence type="ECO:0000256" key="1">
    <source>
        <dbReference type="ARBA" id="ARBA00000274"/>
    </source>
</evidence>
<accession>A0A1P8WDD8</accession>